<dbReference type="InterPro" id="IPR029021">
    <property type="entry name" value="Prot-tyrosine_phosphatase-like"/>
</dbReference>
<dbReference type="Gene3D" id="3.90.190.10">
    <property type="entry name" value="Protein tyrosine phosphatase superfamily"/>
    <property type="match status" value="1"/>
</dbReference>
<sequence length="1444" mass="160371">MTAHRHARTYATEKGHSSLLQPQHFKRSLYGPPNMRFCLVTITVIITTGLKLIEPVVADNCYGNWISNDKPIAASIKLTFDKRESSIGRRGTFFKWREGRLSNHKLVQFSGAVGTIENEELKLTKIPSAPITLVAGKESYKGNATMQVNVDPRKIATNGSQSVDLRVRSDSPSRSRIYRTNGDKSSLIFVSFNRTHRMQETVPAYQSSFCLDNLRAGTTYHVCVAPDDCLNEWNCEAWTTPEVAQQAPLYKLQLNVEWRAANWVQLSWPPPDIRGPATPPIGYIVTAKSSRNCWEKEITLTAPWSTKTENDLVKNTAGHLRSLHACSYWIPSIEEGKLDGYWPDFPGSRKETWASGWNTASVDEQGPVGIFAVTVSNLRANTQYVFEVTPVFNPPLNTQVQSTSVQAATAASDPEVSLQLKHSSVYLYGALHYHYSVAAVGAYPASCRQNIPTSLNGAAQRICNATSQAVYGSTELPLTSSAVYRLTVMNYYRDRVILQKVFQLPKGKSQMQLKITAMALSSNLVSLRFTNLSATVYKNEKYMQVAFIVRICKNDNEAECRQSPLYREVVGSYSLYENRTYARLDSQAIQAHLNARVSPTSSTTLVAFVHYYVGGDTEILVSKTKFEARKSNCQSWCMWPAGDWSNTKGTATPAYDKDFFKTGDFGETCQSPCVPAARAIDGESHCLLPRDTLVPCSVPVCNAIAPVGCVTNAESKQGTTWISVEWENPREVTASFPDYLILVAPASNKASCKAFINDAGQVERSPFLRNIVRSCHDKSLNKSHRDMKMLNITGLTQDTEYSIWIIPSLPDGRIGSVYAKSEKTTKAAPCPVNNVNLTRDRNVVRFQWQTMKSGSCGPPARLIVFANESRKDVEVDGDTKEASLTLDFEHCRKYSLRLEFENSVGITPYSGVLSTEIGYPDIQNEVPSLYYTEKSHKLVARIQSEYRHCAYNYALQWGVLPRLDRCWEGAEYPDGISIPQLTDGLVYNLKVRLQPHGVASKCGNANYSSAWSSTLIVPTEGAKSEVKIHNVTVTAYPQAMDSVDDGDSSCLLPNADASTYGEFRATESKPYSSAGNTTSCIIVIWNVSPSSARSIVGYLLEITQSATGSCRLIWIPCEDCLPGYDLTNAVDEVKTAVSELELQCQGHSTDMLRRAQGMDATLYKSTSRLLLGLQSTAQDNGSFSGVVRIHAVKLASIHQILEQFWQTDSHVILSNAGIKAGTIFGVLFVVLAIVLATLLIVRNRRRRVIVKDQYMSMADEDQIENNDDSTNIIQKRLPMFLPKIPTPLKLSEFVETVNAFAEDGYTVLRNEFKTLQKHAAVQQDEMCLTMEVGSHPENRLRNRYRNIIPFDQNRLKLSNACALSDFGVEDSEASKNDDVALTAVSDYVNASCIPTQPPHLAIGPAHGRQPDTYIAAQAPKECTVGLFWQAVWDTNVRLIVMLTR</sequence>
<feature type="transmembrane region" description="Helical" evidence="1">
    <location>
        <begin position="1220"/>
        <end position="1241"/>
    </location>
</feature>
<dbReference type="PANTHER" id="PTHR46957:SF3">
    <property type="entry name" value="CYTOKINE RECEPTOR"/>
    <property type="match status" value="1"/>
</dbReference>
<name>A0A5K3EJT4_MESCO</name>
<dbReference type="WBParaSite" id="MCU_001126-RC">
    <property type="protein sequence ID" value="MCU_001126-RC"/>
    <property type="gene ID" value="MCU_001126"/>
</dbReference>
<evidence type="ECO:0000259" key="2">
    <source>
        <dbReference type="PROSITE" id="PS50055"/>
    </source>
</evidence>
<dbReference type="InterPro" id="IPR000242">
    <property type="entry name" value="PTP_cat"/>
</dbReference>
<evidence type="ECO:0000256" key="1">
    <source>
        <dbReference type="SAM" id="Phobius"/>
    </source>
</evidence>
<keyword evidence="1" id="KW-0472">Membrane</keyword>
<feature type="domain" description="Tyrosine-protein phosphatase" evidence="2">
    <location>
        <begin position="1308"/>
        <end position="1444"/>
    </location>
</feature>
<dbReference type="SUPFAM" id="SSF49265">
    <property type="entry name" value="Fibronectin type III"/>
    <property type="match status" value="1"/>
</dbReference>
<keyword evidence="1" id="KW-0812">Transmembrane</keyword>
<reference evidence="3" key="1">
    <citation type="submission" date="2019-11" db="UniProtKB">
        <authorList>
            <consortium name="WormBaseParasite"/>
        </authorList>
    </citation>
    <scope>IDENTIFICATION</scope>
</reference>
<accession>A0A5K3EJT4</accession>
<dbReference type="SMART" id="SM00060">
    <property type="entry name" value="FN3"/>
    <property type="match status" value="3"/>
</dbReference>
<dbReference type="GO" id="GO:0016020">
    <property type="term" value="C:membrane"/>
    <property type="evidence" value="ECO:0007669"/>
    <property type="project" value="UniProtKB-SubCell"/>
</dbReference>
<dbReference type="InterPro" id="IPR003961">
    <property type="entry name" value="FN3_dom"/>
</dbReference>
<keyword evidence="1" id="KW-1133">Transmembrane helix</keyword>
<dbReference type="PANTHER" id="PTHR46957">
    <property type="entry name" value="CYTOKINE RECEPTOR"/>
    <property type="match status" value="1"/>
</dbReference>
<dbReference type="PROSITE" id="PS50055">
    <property type="entry name" value="TYR_PHOSPHATASE_PTP"/>
    <property type="match status" value="1"/>
</dbReference>
<dbReference type="InterPro" id="IPR050713">
    <property type="entry name" value="RTP_Phos/Ushers"/>
</dbReference>
<proteinExistence type="predicted"/>
<dbReference type="SUPFAM" id="SSF52799">
    <property type="entry name" value="(Phosphotyrosine protein) phosphatases II"/>
    <property type="match status" value="1"/>
</dbReference>
<dbReference type="Pfam" id="PF00102">
    <property type="entry name" value="Y_phosphatase"/>
    <property type="match status" value="1"/>
</dbReference>
<dbReference type="InterPro" id="IPR036116">
    <property type="entry name" value="FN3_sf"/>
</dbReference>
<dbReference type="GO" id="GO:0004725">
    <property type="term" value="F:protein tyrosine phosphatase activity"/>
    <property type="evidence" value="ECO:0007669"/>
    <property type="project" value="InterPro"/>
</dbReference>
<organism evidence="3">
    <name type="scientific">Mesocestoides corti</name>
    <name type="common">Flatworm</name>
    <dbReference type="NCBI Taxonomy" id="53468"/>
    <lineage>
        <taxon>Eukaryota</taxon>
        <taxon>Metazoa</taxon>
        <taxon>Spiralia</taxon>
        <taxon>Lophotrochozoa</taxon>
        <taxon>Platyhelminthes</taxon>
        <taxon>Cestoda</taxon>
        <taxon>Eucestoda</taxon>
        <taxon>Cyclophyllidea</taxon>
        <taxon>Mesocestoididae</taxon>
        <taxon>Mesocestoides</taxon>
    </lineage>
</organism>
<evidence type="ECO:0000313" key="3">
    <source>
        <dbReference type="WBParaSite" id="MCU_001126-RC"/>
    </source>
</evidence>
<protein>
    <submittedName>
        <fullName evidence="3">Tyrosine-protein phosphatase domain-containing protein</fullName>
    </submittedName>
</protein>